<organism evidence="1 2">
    <name type="scientific">Virgibacillus profundi</name>
    <dbReference type="NCBI Taxonomy" id="2024555"/>
    <lineage>
        <taxon>Bacteria</taxon>
        <taxon>Bacillati</taxon>
        <taxon>Bacillota</taxon>
        <taxon>Bacilli</taxon>
        <taxon>Bacillales</taxon>
        <taxon>Bacillaceae</taxon>
        <taxon>Virgibacillus</taxon>
    </lineage>
</organism>
<dbReference type="AlphaFoldDB" id="A0A2A2IFN7"/>
<comment type="caution">
    <text evidence="1">The sequence shown here is derived from an EMBL/GenBank/DDBJ whole genome shotgun (WGS) entry which is preliminary data.</text>
</comment>
<accession>A0A2A2IFN7</accession>
<gene>
    <name evidence="1" type="ORF">CIL05_07780</name>
</gene>
<evidence type="ECO:0000313" key="2">
    <source>
        <dbReference type="Proteomes" id="UP000218887"/>
    </source>
</evidence>
<dbReference type="EMBL" id="NPOA01000004">
    <property type="protein sequence ID" value="PAV30362.1"/>
    <property type="molecule type" value="Genomic_DNA"/>
</dbReference>
<evidence type="ECO:0000313" key="1">
    <source>
        <dbReference type="EMBL" id="PAV30362.1"/>
    </source>
</evidence>
<proteinExistence type="predicted"/>
<sequence>MIFRNELGQILGNGAEFFHNEDSSYTNIKCPNVIFSENDRNYLGVQLDYSFDDGFTLDELLAL</sequence>
<name>A0A2A2IFN7_9BACI</name>
<dbReference type="Proteomes" id="UP000218887">
    <property type="component" value="Unassembled WGS sequence"/>
</dbReference>
<protein>
    <submittedName>
        <fullName evidence="1">Uncharacterized protein</fullName>
    </submittedName>
</protein>
<dbReference type="RefSeq" id="WP_095654964.1">
    <property type="nucleotide sequence ID" value="NZ_NPOA01000004.1"/>
</dbReference>
<keyword evidence="2" id="KW-1185">Reference proteome</keyword>
<reference evidence="1 2" key="1">
    <citation type="submission" date="2017-08" db="EMBL/GenBank/DDBJ databases">
        <title>Virgibacillus indicus sp. nov. and Virgibacillus profoundi sp. nov, two moderately halophilic bacteria isolated from marine sediment by using the Microfluidic Streak Plate.</title>
        <authorList>
            <person name="Xu B."/>
            <person name="Hu B."/>
            <person name="Wang J."/>
            <person name="Zhu Y."/>
            <person name="Huang L."/>
            <person name="Du W."/>
            <person name="Huang Y."/>
        </authorList>
    </citation>
    <scope>NUCLEOTIDE SEQUENCE [LARGE SCALE GENOMIC DNA]</scope>
    <source>
        <strain evidence="1 2">IO3-P3-H5</strain>
    </source>
</reference>